<dbReference type="Pfam" id="PF00107">
    <property type="entry name" value="ADH_zinc_N"/>
    <property type="match status" value="1"/>
</dbReference>
<dbReference type="Gene3D" id="3.40.50.720">
    <property type="entry name" value="NAD(P)-binding Rossmann-like Domain"/>
    <property type="match status" value="1"/>
</dbReference>
<dbReference type="SUPFAM" id="SSF51735">
    <property type="entry name" value="NAD(P)-binding Rossmann-fold domains"/>
    <property type="match status" value="1"/>
</dbReference>
<evidence type="ECO:0000259" key="1">
    <source>
        <dbReference type="SMART" id="SM00829"/>
    </source>
</evidence>
<organism evidence="2">
    <name type="scientific">freshwater metagenome</name>
    <dbReference type="NCBI Taxonomy" id="449393"/>
    <lineage>
        <taxon>unclassified sequences</taxon>
        <taxon>metagenomes</taxon>
        <taxon>ecological metagenomes</taxon>
    </lineage>
</organism>
<dbReference type="InterPro" id="IPR013154">
    <property type="entry name" value="ADH-like_N"/>
</dbReference>
<dbReference type="InterPro" id="IPR036291">
    <property type="entry name" value="NAD(P)-bd_dom_sf"/>
</dbReference>
<dbReference type="SMART" id="SM00829">
    <property type="entry name" value="PKS_ER"/>
    <property type="match status" value="1"/>
</dbReference>
<reference evidence="2" key="1">
    <citation type="submission" date="2014-06" db="EMBL/GenBank/DDBJ databases">
        <title>Key roles for freshwater Actinobacteria revealed by deep metagenomic sequencing.</title>
        <authorList>
            <person name="Ghai R."/>
            <person name="Mizuno C.M."/>
            <person name="Picazo A."/>
            <person name="Camacho A."/>
            <person name="Rodriguez-Valera F."/>
        </authorList>
    </citation>
    <scope>NUCLEOTIDE SEQUENCE</scope>
</reference>
<dbReference type="PANTHER" id="PTHR43677:SF1">
    <property type="entry name" value="ACRYLYL-COA REDUCTASE ACUI-RELATED"/>
    <property type="match status" value="1"/>
</dbReference>
<dbReference type="PANTHER" id="PTHR43677">
    <property type="entry name" value="SHORT-CHAIN DEHYDROGENASE/REDUCTASE"/>
    <property type="match status" value="1"/>
</dbReference>
<proteinExistence type="predicted"/>
<accession>A0A094SRX1</accession>
<dbReference type="Pfam" id="PF08240">
    <property type="entry name" value="ADH_N"/>
    <property type="match status" value="1"/>
</dbReference>
<dbReference type="InterPro" id="IPR014188">
    <property type="entry name" value="Acrylyl-CoA_reductase_AcuI"/>
</dbReference>
<sequence length="332" mass="34057">MSSSTFLAFVFSNDPENSKRSVQQVSLDDIAQDGVLIEVEWSSVNFKDGLASTTSGKISRLKPMIPGIDIAGTVVDAGGSDFAAGQKVIAHGYDIGVARHGGYAQFARVPAEWIMALPDGLSTRDAMVVGTGGFTSALSVVALEKWGLTPSAGPVLVTGATGGVGSMAVSMLVGRGYEVVASSGKASATDFLLGLGAARVIDRNELSADDPRPLQTTTYAAAVDCVGGNTLANAIKRLNYGSAVAASGLTGGTSIPTSVMPFILRGVALLGIDSVQTPMDIRQNVWSRIATDLKPAGLESIGHSIGLGDLDRVLTAILAGEVSGRYVVSPTL</sequence>
<dbReference type="InterPro" id="IPR013149">
    <property type="entry name" value="ADH-like_C"/>
</dbReference>
<dbReference type="EMBL" id="JNSL01000005">
    <property type="protein sequence ID" value="KGA21493.1"/>
    <property type="molecule type" value="Genomic_DNA"/>
</dbReference>
<dbReference type="InterPro" id="IPR020843">
    <property type="entry name" value="ER"/>
</dbReference>
<evidence type="ECO:0000313" key="2">
    <source>
        <dbReference type="EMBL" id="KGA21493.1"/>
    </source>
</evidence>
<dbReference type="NCBIfam" id="TIGR02823">
    <property type="entry name" value="oxido_YhdH"/>
    <property type="match status" value="1"/>
</dbReference>
<comment type="caution">
    <text evidence="2">The sequence shown here is derived from an EMBL/GenBank/DDBJ whole genome shotgun (WGS) entry which is preliminary data.</text>
</comment>
<dbReference type="GO" id="GO:0043957">
    <property type="term" value="F:acryloyl-CoA reductase (NADPH) activity"/>
    <property type="evidence" value="ECO:0007669"/>
    <property type="project" value="TreeGrafter"/>
</dbReference>
<protein>
    <recommendedName>
        <fullName evidence="1">Enoyl reductase (ER) domain-containing protein</fullName>
    </recommendedName>
</protein>
<dbReference type="Gene3D" id="3.90.180.10">
    <property type="entry name" value="Medium-chain alcohol dehydrogenases, catalytic domain"/>
    <property type="match status" value="1"/>
</dbReference>
<gene>
    <name evidence="2" type="ORF">GM51_1605</name>
</gene>
<name>A0A094SRX1_9ZZZZ</name>
<dbReference type="AlphaFoldDB" id="A0A094SRX1"/>
<feature type="domain" description="Enoyl reductase (ER)" evidence="1">
    <location>
        <begin position="13"/>
        <end position="328"/>
    </location>
</feature>
<dbReference type="SUPFAM" id="SSF50129">
    <property type="entry name" value="GroES-like"/>
    <property type="match status" value="1"/>
</dbReference>
<dbReference type="InterPro" id="IPR051397">
    <property type="entry name" value="Zn-ADH-like_protein"/>
</dbReference>
<dbReference type="InterPro" id="IPR011032">
    <property type="entry name" value="GroES-like_sf"/>
</dbReference>